<accession>A0A8S5RHK8</accession>
<organism evidence="1">
    <name type="scientific">virus sp. ctiha2</name>
    <dbReference type="NCBI Taxonomy" id="2827299"/>
    <lineage>
        <taxon>Viruses</taxon>
    </lineage>
</organism>
<name>A0A8S5RHK8_9VIRU</name>
<sequence length="121" mass="14139">MEYKRGCRACLNLIRDPVDNYIEHKDEIEEILKPFTVVPRNKISKVDTDQWLYISSAWQDKNYVRAVEICKGSKIYSTDENDLYELDKELNELGFKTRMGRNCDTGTLSIAVLEEPETENK</sequence>
<reference evidence="1" key="1">
    <citation type="journal article" date="2021" name="Proc. Natl. Acad. Sci. U.S.A.">
        <title>A Catalog of Tens of Thousands of Viruses from Human Metagenomes Reveals Hidden Associations with Chronic Diseases.</title>
        <authorList>
            <person name="Tisza M.J."/>
            <person name="Buck C.B."/>
        </authorList>
    </citation>
    <scope>NUCLEOTIDE SEQUENCE</scope>
    <source>
        <strain evidence="1">Ctiha2</strain>
    </source>
</reference>
<proteinExistence type="predicted"/>
<evidence type="ECO:0000313" key="1">
    <source>
        <dbReference type="EMBL" id="DAE30557.1"/>
    </source>
</evidence>
<protein>
    <submittedName>
        <fullName evidence="1">Uncharacterized protein</fullName>
    </submittedName>
</protein>
<dbReference type="EMBL" id="BK059104">
    <property type="protein sequence ID" value="DAE30557.1"/>
    <property type="molecule type" value="Genomic_DNA"/>
</dbReference>